<feature type="domain" description="NAD-dependent epimerase/dehydratase" evidence="3">
    <location>
        <begin position="3"/>
        <end position="209"/>
    </location>
</feature>
<dbReference type="Pfam" id="PF01370">
    <property type="entry name" value="Epimerase"/>
    <property type="match status" value="1"/>
</dbReference>
<keyword evidence="2" id="KW-0119">Carbohydrate metabolism</keyword>
<keyword evidence="5" id="KW-1185">Reference proteome</keyword>
<organism evidence="4 5">
    <name type="scientific">Herbaspirillum aquaticum</name>
    <dbReference type="NCBI Taxonomy" id="568783"/>
    <lineage>
        <taxon>Bacteria</taxon>
        <taxon>Pseudomonadati</taxon>
        <taxon>Pseudomonadota</taxon>
        <taxon>Betaproteobacteria</taxon>
        <taxon>Burkholderiales</taxon>
        <taxon>Oxalobacteraceae</taxon>
        <taxon>Herbaspirillum</taxon>
    </lineage>
</organism>
<dbReference type="PANTHER" id="PTHR43103">
    <property type="entry name" value="NUCLEOSIDE-DIPHOSPHATE-SUGAR EPIMERASE"/>
    <property type="match status" value="1"/>
</dbReference>
<keyword evidence="1" id="KW-0521">NADP</keyword>
<evidence type="ECO:0000256" key="1">
    <source>
        <dbReference type="ARBA" id="ARBA00022857"/>
    </source>
</evidence>
<dbReference type="Proteomes" id="UP000214747">
    <property type="component" value="Unassembled WGS sequence"/>
</dbReference>
<dbReference type="InterPro" id="IPR036291">
    <property type="entry name" value="NAD(P)-bd_dom_sf"/>
</dbReference>
<dbReference type="Gene3D" id="3.90.25.10">
    <property type="entry name" value="UDP-galactose 4-epimerase, domain 1"/>
    <property type="match status" value="1"/>
</dbReference>
<dbReference type="Gene3D" id="3.40.50.720">
    <property type="entry name" value="NAD(P)-binding Rossmann-like Domain"/>
    <property type="match status" value="1"/>
</dbReference>
<accession>A0A225STV7</accession>
<dbReference type="PANTHER" id="PTHR43103:SF3">
    <property type="entry name" value="ADP-L-GLYCERO-D-MANNO-HEPTOSE-6-EPIMERASE"/>
    <property type="match status" value="1"/>
</dbReference>
<reference evidence="4 5" key="1">
    <citation type="journal article" date="2010" name="Int. J. Syst. Evol. Microbiol.">
        <title>Reclassification of Herbaspirillum putei as a later heterotypic synonym of Herbaspirillum huttiense, with the description of H. huttiense subsp. huttiense subsp. nov. and H. huttiense subsp. putei subsp. nov., comb. nov., and description of Herbaspirillum aquaticum sp. nov.</title>
        <authorList>
            <person name="Dobritsa A.P."/>
            <person name="Reddy M.C."/>
            <person name="Samadpour M."/>
        </authorList>
    </citation>
    <scope>NUCLEOTIDE SEQUENCE [LARGE SCALE GENOMIC DNA]</scope>
    <source>
        <strain evidence="4 5">IEH 4430</strain>
    </source>
</reference>
<name>A0A225STV7_9BURK</name>
<gene>
    <name evidence="4" type="ORF">CEJ45_12230</name>
</gene>
<protein>
    <submittedName>
        <fullName evidence="4">UDP-glucose 4-epimerase</fullName>
    </submittedName>
</protein>
<evidence type="ECO:0000259" key="3">
    <source>
        <dbReference type="Pfam" id="PF01370"/>
    </source>
</evidence>
<dbReference type="RefSeq" id="WP_088755376.1">
    <property type="nucleotide sequence ID" value="NZ_NJGV01000009.1"/>
</dbReference>
<proteinExistence type="predicted"/>
<evidence type="ECO:0000313" key="5">
    <source>
        <dbReference type="Proteomes" id="UP000214747"/>
    </source>
</evidence>
<comment type="caution">
    <text evidence="4">The sequence shown here is derived from an EMBL/GenBank/DDBJ whole genome shotgun (WGS) entry which is preliminary data.</text>
</comment>
<dbReference type="SUPFAM" id="SSF51735">
    <property type="entry name" value="NAD(P)-binding Rossmann-fold domains"/>
    <property type="match status" value="1"/>
</dbReference>
<dbReference type="AlphaFoldDB" id="A0A225STV7"/>
<dbReference type="InterPro" id="IPR001509">
    <property type="entry name" value="Epimerase_deHydtase"/>
</dbReference>
<sequence length="332" mass="35227">MRVLVTGAGGFIGATLLQLLQQVGQVGPQRITRLAAMDRTLPALPDSVERIEGELQDAQVQSRLAQFGADLCFHLAAVPGGAAEADPALSRRVNLDATLDLFNLLAEGRTRGSAAPVVVYASTIAVYGTPLPDPVTPGTPTRPALIYGAHKRACEILLADATRRGVLDGRSLRLPGIVARPRAASGLVSAFMSELLHALAAGESVTLPVGPQATAWWMSAQRCAENLLHAATMDPMLDTQGHMERTWALPVLRLSMQEVVDTLSALFGVDGHALARYAPQEPVEAVFGRYPVLDDRIARRLGLRDDGTAAELVQRALAPYAIQAANPNSSSV</sequence>
<evidence type="ECO:0000313" key="4">
    <source>
        <dbReference type="EMBL" id="OWY34601.1"/>
    </source>
</evidence>
<evidence type="ECO:0000256" key="2">
    <source>
        <dbReference type="ARBA" id="ARBA00023277"/>
    </source>
</evidence>
<dbReference type="EMBL" id="NJGV01000009">
    <property type="protein sequence ID" value="OWY34601.1"/>
    <property type="molecule type" value="Genomic_DNA"/>
</dbReference>